<evidence type="ECO:0000313" key="5">
    <source>
        <dbReference type="EMBL" id="MEO1770026.1"/>
    </source>
</evidence>
<organism evidence="5 6">
    <name type="scientific">Candidatus Enterococcus ferrettii</name>
    <dbReference type="NCBI Taxonomy" id="2815324"/>
    <lineage>
        <taxon>Bacteria</taxon>
        <taxon>Bacillati</taxon>
        <taxon>Bacillota</taxon>
        <taxon>Bacilli</taxon>
        <taxon>Lactobacillales</taxon>
        <taxon>Enterococcaceae</taxon>
        <taxon>Enterococcus</taxon>
    </lineage>
</organism>
<evidence type="ECO:0000256" key="3">
    <source>
        <dbReference type="ARBA" id="ARBA00023064"/>
    </source>
</evidence>
<gene>
    <name evidence="5" type="ORF">JZO67_001977</name>
</gene>
<reference evidence="5 6" key="2">
    <citation type="submission" date="2024-02" db="EMBL/GenBank/DDBJ databases">
        <title>The Genome Sequence of Enterococcus sp. DIV0159.</title>
        <authorList>
            <person name="Earl A."/>
            <person name="Manson A."/>
            <person name="Gilmore M."/>
            <person name="Sanders J."/>
            <person name="Shea T."/>
            <person name="Howe W."/>
            <person name="Livny J."/>
            <person name="Cuomo C."/>
            <person name="Neafsey D."/>
            <person name="Birren B."/>
        </authorList>
    </citation>
    <scope>NUCLEOTIDE SEQUENCE [LARGE SCALE GENOMIC DNA]</scope>
    <source>
        <strain evidence="5 6">665A</strain>
    </source>
</reference>
<comment type="similarity">
    <text evidence="1">Belongs to the 6-phosphogluconate dehydrogenase family.</text>
</comment>
<evidence type="ECO:0000256" key="1">
    <source>
        <dbReference type="ARBA" id="ARBA00008419"/>
    </source>
</evidence>
<reference evidence="5 6" key="1">
    <citation type="submission" date="2021-03" db="EMBL/GenBank/DDBJ databases">
        <authorList>
            <person name="Gilmore M.S."/>
            <person name="Schwartzman J."/>
            <person name="Van Tyne D."/>
            <person name="Martin M."/>
            <person name="Earl A.M."/>
            <person name="Manson A.L."/>
            <person name="Straub T."/>
            <person name="Salamzade R."/>
            <person name="Saavedra J."/>
            <person name="Lebreton F."/>
            <person name="Prichula J."/>
            <person name="Schaufler K."/>
            <person name="Gaca A."/>
            <person name="Sgardioli B."/>
            <person name="Wagenaar J."/>
            <person name="Strong T."/>
        </authorList>
    </citation>
    <scope>NUCLEOTIDE SEQUENCE [LARGE SCALE GENOMIC DNA]</scope>
    <source>
        <strain evidence="5 6">665A</strain>
    </source>
</reference>
<accession>A0ABV0EN26</accession>
<dbReference type="PRINTS" id="PR00076">
    <property type="entry name" value="6PGDHDRGNASE"/>
</dbReference>
<dbReference type="Pfam" id="PF03446">
    <property type="entry name" value="NAD_binding_2"/>
    <property type="match status" value="1"/>
</dbReference>
<dbReference type="EMBL" id="JAFREL020000001">
    <property type="protein sequence ID" value="MEO1770026.1"/>
    <property type="molecule type" value="Genomic_DNA"/>
</dbReference>
<dbReference type="NCBIfam" id="TIGR00872">
    <property type="entry name" value="gnd_rel"/>
    <property type="match status" value="1"/>
</dbReference>
<name>A0ABV0EN26_9ENTE</name>
<dbReference type="InterPro" id="IPR004849">
    <property type="entry name" value="6DGDH_YqeC"/>
</dbReference>
<dbReference type="Gene3D" id="3.40.50.720">
    <property type="entry name" value="NAD(P)-binding Rossmann-like Domain"/>
    <property type="match status" value="1"/>
</dbReference>
<evidence type="ECO:0000259" key="4">
    <source>
        <dbReference type="SMART" id="SM01350"/>
    </source>
</evidence>
<protein>
    <submittedName>
        <fullName evidence="5">6-phosphogluconate dehydrogenase (Decarboxylating)</fullName>
    </submittedName>
</protein>
<evidence type="ECO:0000313" key="6">
    <source>
        <dbReference type="Proteomes" id="UP000664357"/>
    </source>
</evidence>
<dbReference type="InterPro" id="IPR006115">
    <property type="entry name" value="6PGDH_NADP-bd"/>
</dbReference>
<keyword evidence="2" id="KW-0560">Oxidoreductase</keyword>
<dbReference type="SUPFAM" id="SSF51735">
    <property type="entry name" value="NAD(P)-binding Rossmann-fold domains"/>
    <property type="match status" value="1"/>
</dbReference>
<keyword evidence="6" id="KW-1185">Reference proteome</keyword>
<dbReference type="Gene3D" id="1.10.1040.10">
    <property type="entry name" value="N-(1-d-carboxylethyl)-l-norvaline Dehydrogenase, domain 2"/>
    <property type="match status" value="1"/>
</dbReference>
<feature type="domain" description="6-phosphogluconate dehydrogenase C-terminal" evidence="4">
    <location>
        <begin position="157"/>
        <end position="284"/>
    </location>
</feature>
<sequence>MGLNMALNVMDKQWEVVGFDASSQAREKAEAEHVRTVSSIETLLDSLDEQKILFLSTPAGEITNSLVRDLLKALNRGDVIIDSGNSNFHDSLNNYQAAKKQGIHFVDCGTSGGMEGARHGACLMVGGDEEAVKIVEPFFKDLACEDGYLYSGKAGSGHYLKMVHNGIEYAMMQAIGEGFQLLEASEYAFDLEKVAKVWNHGSVIEAKLMELAEQSFAQDPHLEEIKGEINASGEAKWTIEEALHLDIPVPTIALSLFVRNQSKIPDSFSNKVVASLRHGFGGHAVVKSI</sequence>
<dbReference type="InterPro" id="IPR006114">
    <property type="entry name" value="6PGDH_C"/>
</dbReference>
<dbReference type="InterPro" id="IPR036291">
    <property type="entry name" value="NAD(P)-bd_dom_sf"/>
</dbReference>
<dbReference type="NCBIfam" id="NF007161">
    <property type="entry name" value="PRK09599.1"/>
    <property type="match status" value="1"/>
</dbReference>
<dbReference type="InterPro" id="IPR006183">
    <property type="entry name" value="Pgluconate_DH"/>
</dbReference>
<dbReference type="InterPro" id="IPR013328">
    <property type="entry name" value="6PGD_dom2"/>
</dbReference>
<dbReference type="InterPro" id="IPR008927">
    <property type="entry name" value="6-PGluconate_DH-like_C_sf"/>
</dbReference>
<dbReference type="SMART" id="SM01350">
    <property type="entry name" value="6PGD"/>
    <property type="match status" value="1"/>
</dbReference>
<keyword evidence="3" id="KW-0311">Gluconate utilization</keyword>
<comment type="caution">
    <text evidence="5">The sequence shown here is derived from an EMBL/GenBank/DDBJ whole genome shotgun (WGS) entry which is preliminary data.</text>
</comment>
<dbReference type="Proteomes" id="UP000664357">
    <property type="component" value="Unassembled WGS sequence"/>
</dbReference>
<evidence type="ECO:0000256" key="2">
    <source>
        <dbReference type="ARBA" id="ARBA00023002"/>
    </source>
</evidence>
<dbReference type="Pfam" id="PF00393">
    <property type="entry name" value="6PGD"/>
    <property type="match status" value="1"/>
</dbReference>
<proteinExistence type="inferred from homology"/>
<dbReference type="SUPFAM" id="SSF48179">
    <property type="entry name" value="6-phosphogluconate dehydrogenase C-terminal domain-like"/>
    <property type="match status" value="1"/>
</dbReference>
<dbReference type="PANTHER" id="PTHR11811">
    <property type="entry name" value="6-PHOSPHOGLUCONATE DEHYDROGENASE"/>
    <property type="match status" value="1"/>
</dbReference>